<reference evidence="6" key="2">
    <citation type="submission" date="2023-12" db="EMBL/GenBank/DDBJ databases">
        <authorList>
            <person name="Sun Q."/>
            <person name="Inoue M."/>
        </authorList>
    </citation>
    <scope>NUCLEOTIDE SEQUENCE</scope>
    <source>
        <strain evidence="6">JCM 17590</strain>
    </source>
</reference>
<comment type="caution">
    <text evidence="6">The sequence shown here is derived from an EMBL/GenBank/DDBJ whole genome shotgun (WGS) entry which is preliminary data.</text>
</comment>
<evidence type="ECO:0000256" key="1">
    <source>
        <dbReference type="ARBA" id="ARBA00021292"/>
    </source>
</evidence>
<dbReference type="PANTHER" id="PTHR45947:SF3">
    <property type="entry name" value="SULFOQUINOVOSYL TRANSFERASE SQD2"/>
    <property type="match status" value="1"/>
</dbReference>
<dbReference type="Proteomes" id="UP001415169">
    <property type="component" value="Unassembled WGS sequence"/>
</dbReference>
<evidence type="ECO:0000259" key="4">
    <source>
        <dbReference type="Pfam" id="PF00534"/>
    </source>
</evidence>
<keyword evidence="7" id="KW-1185">Reference proteome</keyword>
<accession>A0ABP7ZKR9</accession>
<gene>
    <name evidence="6" type="ORF">GCM10022286_18210</name>
</gene>
<dbReference type="EMBL" id="BAABBV010000001">
    <property type="protein sequence ID" value="GAA4161128.1"/>
    <property type="molecule type" value="Genomic_DNA"/>
</dbReference>
<organism evidence="6 7">
    <name type="scientific">Gryllotalpicola daejeonensis</name>
    <dbReference type="NCBI Taxonomy" id="993087"/>
    <lineage>
        <taxon>Bacteria</taxon>
        <taxon>Bacillati</taxon>
        <taxon>Actinomycetota</taxon>
        <taxon>Actinomycetes</taxon>
        <taxon>Micrococcales</taxon>
        <taxon>Microbacteriaceae</taxon>
        <taxon>Gryllotalpicola</taxon>
    </lineage>
</organism>
<sequence length="391" mass="41258">MRIALATSSFSPWVGGVEEHVRNVARELGQRGHDVVVWTVARDGRYGVRSVEGIEVRDLPAPLPARSPSALLRFAASAPSAAAAWLRAADDFRPELIHVHCYGPNGSYARFVSHRRRIPLVVTSHGETIADDGGVFGASRFARASLEGALRDASAVTGCSHVVVRDLEARFALAPGVGAVVPNGIDLTEPAGSLPDGLPRRYVAAVGRLVPVKGFDLLLRAFANAELPEDVGLVIGGDGWDSRWAALRAEAERLGIGERLVMPGQLDRPQVVALLRSAAAVAISSRFESFGITALEAWRAGTPLVAAARGGLPEFITDGVDGLLCDPEDSAAFGAALRRVVVDAQFGRSLAAAGSERVRDFTWQHVADGYELSYAAALGRPAGAVQAVQNA</sequence>
<evidence type="ECO:0000259" key="5">
    <source>
        <dbReference type="Pfam" id="PF13439"/>
    </source>
</evidence>
<reference evidence="6" key="1">
    <citation type="journal article" date="2014" name="Int. J. Syst. Evol. Microbiol.">
        <title>Complete genome of a new Firmicutes species belonging to the dominant human colonic microbiota ('Ruminococcus bicirculans') reveals two chromosomes and a selective capacity to utilize plant glucans.</title>
        <authorList>
            <consortium name="NISC Comparative Sequencing Program"/>
            <person name="Wegmann U."/>
            <person name="Louis P."/>
            <person name="Goesmann A."/>
            <person name="Henrissat B."/>
            <person name="Duncan S.H."/>
            <person name="Flint H.J."/>
        </authorList>
    </citation>
    <scope>NUCLEOTIDE SEQUENCE</scope>
    <source>
        <strain evidence="6">JCM 17590</strain>
    </source>
</reference>
<keyword evidence="3" id="KW-0808">Transferase</keyword>
<feature type="domain" description="Glycosyltransferase subfamily 4-like N-terminal" evidence="5">
    <location>
        <begin position="14"/>
        <end position="188"/>
    </location>
</feature>
<evidence type="ECO:0000256" key="2">
    <source>
        <dbReference type="ARBA" id="ARBA00022676"/>
    </source>
</evidence>
<dbReference type="CDD" id="cd03801">
    <property type="entry name" value="GT4_PimA-like"/>
    <property type="match status" value="1"/>
</dbReference>
<proteinExistence type="predicted"/>
<keyword evidence="2" id="KW-0328">Glycosyltransferase</keyword>
<evidence type="ECO:0000313" key="6">
    <source>
        <dbReference type="EMBL" id="GAA4161128.1"/>
    </source>
</evidence>
<dbReference type="InterPro" id="IPR028098">
    <property type="entry name" value="Glyco_trans_4-like_N"/>
</dbReference>
<name>A0ABP7ZKR9_9MICO</name>
<dbReference type="Pfam" id="PF13439">
    <property type="entry name" value="Glyco_transf_4"/>
    <property type="match status" value="1"/>
</dbReference>
<dbReference type="Gene3D" id="3.40.50.2000">
    <property type="entry name" value="Glycogen Phosphorylase B"/>
    <property type="match status" value="2"/>
</dbReference>
<feature type="domain" description="Glycosyl transferase family 1" evidence="4">
    <location>
        <begin position="200"/>
        <end position="350"/>
    </location>
</feature>
<dbReference type="InterPro" id="IPR050194">
    <property type="entry name" value="Glycosyltransferase_grp1"/>
</dbReference>
<dbReference type="PANTHER" id="PTHR45947">
    <property type="entry name" value="SULFOQUINOVOSYL TRANSFERASE SQD2"/>
    <property type="match status" value="1"/>
</dbReference>
<evidence type="ECO:0000256" key="3">
    <source>
        <dbReference type="ARBA" id="ARBA00022679"/>
    </source>
</evidence>
<dbReference type="Pfam" id="PF00534">
    <property type="entry name" value="Glycos_transf_1"/>
    <property type="match status" value="1"/>
</dbReference>
<dbReference type="SUPFAM" id="SSF53756">
    <property type="entry name" value="UDP-Glycosyltransferase/glycogen phosphorylase"/>
    <property type="match status" value="1"/>
</dbReference>
<dbReference type="InterPro" id="IPR001296">
    <property type="entry name" value="Glyco_trans_1"/>
</dbReference>
<protein>
    <recommendedName>
        <fullName evidence="1">D-inositol 3-phosphate glycosyltransferase</fullName>
    </recommendedName>
</protein>
<evidence type="ECO:0000313" key="7">
    <source>
        <dbReference type="Proteomes" id="UP001415169"/>
    </source>
</evidence>